<accession>A0A9D1APB2</accession>
<dbReference type="AlphaFoldDB" id="A0A9D1APB2"/>
<comment type="caution">
    <text evidence="2">The sequence shown here is derived from an EMBL/GenBank/DDBJ whole genome shotgun (WGS) entry which is preliminary data.</text>
</comment>
<evidence type="ECO:0000256" key="1">
    <source>
        <dbReference type="SAM" id="Phobius"/>
    </source>
</evidence>
<evidence type="ECO:0000313" key="3">
    <source>
        <dbReference type="Proteomes" id="UP000824242"/>
    </source>
</evidence>
<reference evidence="2" key="2">
    <citation type="journal article" date="2021" name="PeerJ">
        <title>Extensive microbial diversity within the chicken gut microbiome revealed by metagenomics and culture.</title>
        <authorList>
            <person name="Gilroy R."/>
            <person name="Ravi A."/>
            <person name="Getino M."/>
            <person name="Pursley I."/>
            <person name="Horton D.L."/>
            <person name="Alikhan N.F."/>
            <person name="Baker D."/>
            <person name="Gharbi K."/>
            <person name="Hall N."/>
            <person name="Watson M."/>
            <person name="Adriaenssens E.M."/>
            <person name="Foster-Nyarko E."/>
            <person name="Jarju S."/>
            <person name="Secka A."/>
            <person name="Antonio M."/>
            <person name="Oren A."/>
            <person name="Chaudhuri R.R."/>
            <person name="La Ragione R."/>
            <person name="Hildebrand F."/>
            <person name="Pallen M.J."/>
        </authorList>
    </citation>
    <scope>NUCLEOTIDE SEQUENCE</scope>
    <source>
        <strain evidence="2">ChiSxjej1B13-7958</strain>
    </source>
</reference>
<evidence type="ECO:0000313" key="2">
    <source>
        <dbReference type="EMBL" id="HIR47853.1"/>
    </source>
</evidence>
<sequence length="68" mass="8091">MFFGKKIKRIIDVEKAEKRFAEDREKLPLEKKDRPAMILAALIVFIPALLLVIAVFLLVLYLFFFRFF</sequence>
<feature type="transmembrane region" description="Helical" evidence="1">
    <location>
        <begin position="36"/>
        <end position="64"/>
    </location>
</feature>
<dbReference type="EMBL" id="DVGZ01000103">
    <property type="protein sequence ID" value="HIR47853.1"/>
    <property type="molecule type" value="Genomic_DNA"/>
</dbReference>
<keyword evidence="1" id="KW-0472">Membrane</keyword>
<keyword evidence="1" id="KW-0812">Transmembrane</keyword>
<keyword evidence="1" id="KW-1133">Transmembrane helix</keyword>
<dbReference type="Proteomes" id="UP000824242">
    <property type="component" value="Unassembled WGS sequence"/>
</dbReference>
<reference evidence="2" key="1">
    <citation type="submission" date="2020-10" db="EMBL/GenBank/DDBJ databases">
        <authorList>
            <person name="Gilroy R."/>
        </authorList>
    </citation>
    <scope>NUCLEOTIDE SEQUENCE</scope>
    <source>
        <strain evidence="2">ChiSxjej1B13-7958</strain>
    </source>
</reference>
<gene>
    <name evidence="2" type="ORF">IAB89_09415</name>
</gene>
<organism evidence="2 3">
    <name type="scientific">Candidatus Caccousia avicola</name>
    <dbReference type="NCBI Taxonomy" id="2840721"/>
    <lineage>
        <taxon>Bacteria</taxon>
        <taxon>Bacillati</taxon>
        <taxon>Bacillota</taxon>
        <taxon>Clostridia</taxon>
        <taxon>Eubacteriales</taxon>
        <taxon>Oscillospiraceae</taxon>
        <taxon>Oscillospiraceae incertae sedis</taxon>
        <taxon>Candidatus Caccousia</taxon>
    </lineage>
</organism>
<protein>
    <submittedName>
        <fullName evidence="2">Uncharacterized protein</fullName>
    </submittedName>
</protein>
<proteinExistence type="predicted"/>
<name>A0A9D1APB2_9FIRM</name>